<dbReference type="AlphaFoldDB" id="A0A9P0KPD4"/>
<gene>
    <name evidence="1" type="ORF">ACAOBT_LOCUS13127</name>
</gene>
<dbReference type="Proteomes" id="UP001152888">
    <property type="component" value="Unassembled WGS sequence"/>
</dbReference>
<evidence type="ECO:0000313" key="2">
    <source>
        <dbReference type="Proteomes" id="UP001152888"/>
    </source>
</evidence>
<protein>
    <submittedName>
        <fullName evidence="1">Uncharacterized protein</fullName>
    </submittedName>
</protein>
<dbReference type="PROSITE" id="PS51257">
    <property type="entry name" value="PROKAR_LIPOPROTEIN"/>
    <property type="match status" value="1"/>
</dbReference>
<comment type="caution">
    <text evidence="1">The sequence shown here is derived from an EMBL/GenBank/DDBJ whole genome shotgun (WGS) entry which is preliminary data.</text>
</comment>
<dbReference type="EMBL" id="CAKOFQ010006871">
    <property type="protein sequence ID" value="CAH1978249.1"/>
    <property type="molecule type" value="Genomic_DNA"/>
</dbReference>
<reference evidence="1" key="1">
    <citation type="submission" date="2022-03" db="EMBL/GenBank/DDBJ databases">
        <authorList>
            <person name="Sayadi A."/>
        </authorList>
    </citation>
    <scope>NUCLEOTIDE SEQUENCE</scope>
</reference>
<evidence type="ECO:0000313" key="1">
    <source>
        <dbReference type="EMBL" id="CAH1978249.1"/>
    </source>
</evidence>
<proteinExistence type="predicted"/>
<accession>A0A9P0KPD4</accession>
<dbReference type="OrthoDB" id="432447at2759"/>
<organism evidence="1 2">
    <name type="scientific">Acanthoscelides obtectus</name>
    <name type="common">Bean weevil</name>
    <name type="synonym">Bruchus obtectus</name>
    <dbReference type="NCBI Taxonomy" id="200917"/>
    <lineage>
        <taxon>Eukaryota</taxon>
        <taxon>Metazoa</taxon>
        <taxon>Ecdysozoa</taxon>
        <taxon>Arthropoda</taxon>
        <taxon>Hexapoda</taxon>
        <taxon>Insecta</taxon>
        <taxon>Pterygota</taxon>
        <taxon>Neoptera</taxon>
        <taxon>Endopterygota</taxon>
        <taxon>Coleoptera</taxon>
        <taxon>Polyphaga</taxon>
        <taxon>Cucujiformia</taxon>
        <taxon>Chrysomeloidea</taxon>
        <taxon>Chrysomelidae</taxon>
        <taxon>Bruchinae</taxon>
        <taxon>Bruchini</taxon>
        <taxon>Acanthoscelides</taxon>
    </lineage>
</organism>
<keyword evidence="2" id="KW-1185">Reference proteome</keyword>
<sequence>MLRNSEAVIYNIPYTHLNLSSTILACNNFCYLTFFCIQIYKLVLSALLI</sequence>
<name>A0A9P0KPD4_ACAOB</name>